<gene>
    <name evidence="12" type="ORF">GE061_010965</name>
</gene>
<dbReference type="OrthoDB" id="899at2759"/>
<dbReference type="GO" id="GO:0005667">
    <property type="term" value="C:transcription regulator complex"/>
    <property type="evidence" value="ECO:0007669"/>
    <property type="project" value="TreeGrafter"/>
</dbReference>
<keyword evidence="9" id="KW-0804">Transcription</keyword>
<evidence type="ECO:0000313" key="13">
    <source>
        <dbReference type="Proteomes" id="UP000466442"/>
    </source>
</evidence>
<keyword evidence="10" id="KW-0539">Nucleus</keyword>
<evidence type="ECO:0000256" key="6">
    <source>
        <dbReference type="ARBA" id="ARBA00022833"/>
    </source>
</evidence>
<evidence type="ECO:0000256" key="4">
    <source>
        <dbReference type="ARBA" id="ARBA00022723"/>
    </source>
</evidence>
<keyword evidence="6" id="KW-0862">Zinc</keyword>
<dbReference type="GO" id="GO:0000123">
    <property type="term" value="C:histone acetyltransferase complex"/>
    <property type="evidence" value="ECO:0007669"/>
    <property type="project" value="TreeGrafter"/>
</dbReference>
<dbReference type="GO" id="GO:0008270">
    <property type="term" value="F:zinc ion binding"/>
    <property type="evidence" value="ECO:0007669"/>
    <property type="project" value="UniProtKB-KW"/>
</dbReference>
<dbReference type="PANTHER" id="PTHR13808">
    <property type="entry name" value="CBP/P300-RELATED"/>
    <property type="match status" value="1"/>
</dbReference>
<dbReference type="EC" id="2.3.1.48" evidence="2"/>
<dbReference type="InterPro" id="IPR000197">
    <property type="entry name" value="Znf_TAZ"/>
</dbReference>
<dbReference type="InterPro" id="IPR035898">
    <property type="entry name" value="TAZ_dom_sf"/>
</dbReference>
<dbReference type="SMART" id="SM00551">
    <property type="entry name" value="ZnF_TAZ"/>
    <property type="match status" value="1"/>
</dbReference>
<comment type="caution">
    <text evidence="12">The sequence shown here is derived from an EMBL/GenBank/DDBJ whole genome shotgun (WGS) entry which is preliminary data.</text>
</comment>
<dbReference type="GO" id="GO:0004402">
    <property type="term" value="F:histone acetyltransferase activity"/>
    <property type="evidence" value="ECO:0007669"/>
    <property type="project" value="InterPro"/>
</dbReference>
<name>A0A6A4K3V3_APOLU</name>
<evidence type="ECO:0000256" key="2">
    <source>
        <dbReference type="ARBA" id="ARBA00013184"/>
    </source>
</evidence>
<comment type="subcellular location">
    <subcellularLocation>
        <location evidence="1">Nucleus</location>
    </subcellularLocation>
</comment>
<dbReference type="GO" id="GO:0045944">
    <property type="term" value="P:positive regulation of transcription by RNA polymerase II"/>
    <property type="evidence" value="ECO:0007669"/>
    <property type="project" value="TreeGrafter"/>
</dbReference>
<dbReference type="Proteomes" id="UP000466442">
    <property type="component" value="Unassembled WGS sequence"/>
</dbReference>
<dbReference type="InterPro" id="IPR013178">
    <property type="entry name" value="Histone_AcTrfase_Rtt109/CBP"/>
</dbReference>
<dbReference type="GO" id="GO:0005634">
    <property type="term" value="C:nucleus"/>
    <property type="evidence" value="ECO:0007669"/>
    <property type="project" value="UniProtKB-SubCell"/>
</dbReference>
<evidence type="ECO:0000256" key="8">
    <source>
        <dbReference type="ARBA" id="ARBA00023015"/>
    </source>
</evidence>
<organism evidence="12 13">
    <name type="scientific">Apolygus lucorum</name>
    <name type="common">Small green plant bug</name>
    <name type="synonym">Lygocoris lucorum</name>
    <dbReference type="NCBI Taxonomy" id="248454"/>
    <lineage>
        <taxon>Eukaryota</taxon>
        <taxon>Metazoa</taxon>
        <taxon>Ecdysozoa</taxon>
        <taxon>Arthropoda</taxon>
        <taxon>Hexapoda</taxon>
        <taxon>Insecta</taxon>
        <taxon>Pterygota</taxon>
        <taxon>Neoptera</taxon>
        <taxon>Paraneoptera</taxon>
        <taxon>Hemiptera</taxon>
        <taxon>Heteroptera</taxon>
        <taxon>Panheteroptera</taxon>
        <taxon>Cimicomorpha</taxon>
        <taxon>Miridae</taxon>
        <taxon>Mirini</taxon>
        <taxon>Apolygus</taxon>
    </lineage>
</organism>
<dbReference type="PANTHER" id="PTHR13808:SF1">
    <property type="entry name" value="HISTONE ACETYLTRANSFERASE"/>
    <property type="match status" value="1"/>
</dbReference>
<keyword evidence="3" id="KW-0808">Transferase</keyword>
<reference evidence="12" key="1">
    <citation type="journal article" date="2021" name="Mol. Ecol. Resour.">
        <title>Apolygus lucorum genome provides insights into omnivorousness and mesophyll feeding.</title>
        <authorList>
            <person name="Liu Y."/>
            <person name="Liu H."/>
            <person name="Wang H."/>
            <person name="Huang T."/>
            <person name="Liu B."/>
            <person name="Yang B."/>
            <person name="Yin L."/>
            <person name="Li B."/>
            <person name="Zhang Y."/>
            <person name="Zhang S."/>
            <person name="Jiang F."/>
            <person name="Zhang X."/>
            <person name="Ren Y."/>
            <person name="Wang B."/>
            <person name="Wang S."/>
            <person name="Lu Y."/>
            <person name="Wu K."/>
            <person name="Fan W."/>
            <person name="Wang G."/>
        </authorList>
    </citation>
    <scope>NUCLEOTIDE SEQUENCE</scope>
    <source>
        <strain evidence="12">12Hb</strain>
    </source>
</reference>
<protein>
    <recommendedName>
        <fullName evidence="2">histone acetyltransferase</fullName>
        <ecNumber evidence="2">2.3.1.48</ecNumber>
    </recommendedName>
</protein>
<evidence type="ECO:0000256" key="7">
    <source>
        <dbReference type="ARBA" id="ARBA00022853"/>
    </source>
</evidence>
<dbReference type="GO" id="GO:0031490">
    <property type="term" value="F:chromatin DNA binding"/>
    <property type="evidence" value="ECO:0007669"/>
    <property type="project" value="TreeGrafter"/>
</dbReference>
<sequence>MAACNDPLSQVLTNPENVKRVQQQLVLLAHAEMCRRKRGSYPNMKCCTPYCPLLIEVLTHLNSCMVGTSCSTPHCYSSRSIITHYQRCKNRTVHCPVCDTLKTLQNSESSERSIPEDLFEPYFFAF</sequence>
<evidence type="ECO:0000256" key="1">
    <source>
        <dbReference type="ARBA" id="ARBA00004123"/>
    </source>
</evidence>
<evidence type="ECO:0000256" key="5">
    <source>
        <dbReference type="ARBA" id="ARBA00022771"/>
    </source>
</evidence>
<evidence type="ECO:0000256" key="10">
    <source>
        <dbReference type="ARBA" id="ARBA00023242"/>
    </source>
</evidence>
<evidence type="ECO:0000313" key="12">
    <source>
        <dbReference type="EMBL" id="KAF6213247.1"/>
    </source>
</evidence>
<keyword evidence="5" id="KW-0863">Zinc-finger</keyword>
<dbReference type="GO" id="GO:0003713">
    <property type="term" value="F:transcription coactivator activity"/>
    <property type="evidence" value="ECO:0007669"/>
    <property type="project" value="TreeGrafter"/>
</dbReference>
<accession>A0A6A4K3V3</accession>
<dbReference type="SUPFAM" id="SSF57933">
    <property type="entry name" value="TAZ domain"/>
    <property type="match status" value="1"/>
</dbReference>
<keyword evidence="4" id="KW-0479">Metal-binding</keyword>
<evidence type="ECO:0000256" key="3">
    <source>
        <dbReference type="ARBA" id="ARBA00022679"/>
    </source>
</evidence>
<evidence type="ECO:0000256" key="11">
    <source>
        <dbReference type="ARBA" id="ARBA00048017"/>
    </source>
</evidence>
<keyword evidence="7" id="KW-0156">Chromatin regulator</keyword>
<evidence type="ECO:0000256" key="9">
    <source>
        <dbReference type="ARBA" id="ARBA00023163"/>
    </source>
</evidence>
<proteinExistence type="predicted"/>
<dbReference type="AlphaFoldDB" id="A0A6A4K3V3"/>
<dbReference type="EMBL" id="WIXP02000003">
    <property type="protein sequence ID" value="KAF6213247.1"/>
    <property type="molecule type" value="Genomic_DNA"/>
</dbReference>
<dbReference type="Gene3D" id="1.20.1020.10">
    <property type="entry name" value="TAZ domain"/>
    <property type="match status" value="1"/>
</dbReference>
<keyword evidence="8" id="KW-0805">Transcription regulation</keyword>
<dbReference type="Pfam" id="PF02135">
    <property type="entry name" value="zf-TAZ"/>
    <property type="match status" value="1"/>
</dbReference>
<dbReference type="PROSITE" id="PS50134">
    <property type="entry name" value="ZF_TAZ"/>
    <property type="match status" value="1"/>
</dbReference>
<keyword evidence="13" id="KW-1185">Reference proteome</keyword>
<comment type="catalytic activity">
    <reaction evidence="11">
        <text>L-lysyl-[protein] + acetyl-CoA = N(6)-acetyl-L-lysyl-[protein] + CoA + H(+)</text>
        <dbReference type="Rhea" id="RHEA:45948"/>
        <dbReference type="Rhea" id="RHEA-COMP:9752"/>
        <dbReference type="Rhea" id="RHEA-COMP:10731"/>
        <dbReference type="ChEBI" id="CHEBI:15378"/>
        <dbReference type="ChEBI" id="CHEBI:29969"/>
        <dbReference type="ChEBI" id="CHEBI:57287"/>
        <dbReference type="ChEBI" id="CHEBI:57288"/>
        <dbReference type="ChEBI" id="CHEBI:61930"/>
        <dbReference type="EC" id="2.3.1.48"/>
    </reaction>
</comment>